<feature type="transmembrane region" description="Helical" evidence="2">
    <location>
        <begin position="7"/>
        <end position="26"/>
    </location>
</feature>
<keyword evidence="2" id="KW-0812">Transmembrane</keyword>
<feature type="region of interest" description="Disordered" evidence="1">
    <location>
        <begin position="358"/>
        <end position="380"/>
    </location>
</feature>
<proteinExistence type="predicted"/>
<keyword evidence="2" id="KW-1133">Transmembrane helix</keyword>
<keyword evidence="2" id="KW-0472">Membrane</keyword>
<evidence type="ECO:0000256" key="1">
    <source>
        <dbReference type="SAM" id="MobiDB-lite"/>
    </source>
</evidence>
<gene>
    <name evidence="3" type="ORF">ACFO6Q_12310</name>
</gene>
<feature type="transmembrane region" description="Helical" evidence="2">
    <location>
        <begin position="32"/>
        <end position="52"/>
    </location>
</feature>
<sequence length="380" mass="39922">MTRTVPGWLWLLAASAGVVAIVHFLGRGRWDIAVLTVCVPFLGRMTMALLLTPSHEAVERAMRAAERGVLRAMRGWAFLGAALASAGMALYAIAAFVLMQRIVGEVTSVGWLLAGSCVCASPALYMAHEAGAGAGGSRLAAVESMLASAAMVGGAFLGLSPAAAVLLALAAFAAGAVAKGIYACSAMQDSFRGSGRKSVYEVLQAGYCFRNPAELRETLSALCEDGVDVDALPNGYGEFGLTPTNPIPTRAASGTAAYLARLRFRDGSRIVSRRVGSVGSDVSPFPVDAYAISLADGTRLATLYLSPYQKRVSRRVPRNFSRAWTSAERPPRRRPGVEDAVAYPITCGTKREVSCVISEASSRTPRPQGRSATTQLPTSG</sequence>
<evidence type="ECO:0000256" key="2">
    <source>
        <dbReference type="SAM" id="Phobius"/>
    </source>
</evidence>
<feature type="compositionally biased region" description="Polar residues" evidence="1">
    <location>
        <begin position="359"/>
        <end position="380"/>
    </location>
</feature>
<feature type="transmembrane region" description="Helical" evidence="2">
    <location>
        <begin position="163"/>
        <end position="182"/>
    </location>
</feature>
<keyword evidence="4" id="KW-1185">Reference proteome</keyword>
<evidence type="ECO:0000313" key="3">
    <source>
        <dbReference type="EMBL" id="MFC4821113.1"/>
    </source>
</evidence>
<comment type="caution">
    <text evidence="3">The sequence shown here is derived from an EMBL/GenBank/DDBJ whole genome shotgun (WGS) entry which is preliminary data.</text>
</comment>
<protein>
    <submittedName>
        <fullName evidence="3">Uncharacterized protein</fullName>
    </submittedName>
</protein>
<accession>A0ABV9QWG0</accession>
<dbReference type="EMBL" id="JBHSHD010000008">
    <property type="protein sequence ID" value="MFC4821113.1"/>
    <property type="molecule type" value="Genomic_DNA"/>
</dbReference>
<dbReference type="RefSeq" id="WP_380021397.1">
    <property type="nucleotide sequence ID" value="NZ_JBHSHD010000008.1"/>
</dbReference>
<dbReference type="Proteomes" id="UP001595886">
    <property type="component" value="Unassembled WGS sequence"/>
</dbReference>
<evidence type="ECO:0000313" key="4">
    <source>
        <dbReference type="Proteomes" id="UP001595886"/>
    </source>
</evidence>
<feature type="transmembrane region" description="Helical" evidence="2">
    <location>
        <begin position="73"/>
        <end position="97"/>
    </location>
</feature>
<organism evidence="3 4">
    <name type="scientific">Dokdonella ginsengisoli</name>
    <dbReference type="NCBI Taxonomy" id="363846"/>
    <lineage>
        <taxon>Bacteria</taxon>
        <taxon>Pseudomonadati</taxon>
        <taxon>Pseudomonadota</taxon>
        <taxon>Gammaproteobacteria</taxon>
        <taxon>Lysobacterales</taxon>
        <taxon>Rhodanobacteraceae</taxon>
        <taxon>Dokdonella</taxon>
    </lineage>
</organism>
<name>A0ABV9QWG0_9GAMM</name>
<reference evidence="4" key="1">
    <citation type="journal article" date="2019" name="Int. J. Syst. Evol. Microbiol.">
        <title>The Global Catalogue of Microorganisms (GCM) 10K type strain sequencing project: providing services to taxonomists for standard genome sequencing and annotation.</title>
        <authorList>
            <consortium name="The Broad Institute Genomics Platform"/>
            <consortium name="The Broad Institute Genome Sequencing Center for Infectious Disease"/>
            <person name="Wu L."/>
            <person name="Ma J."/>
        </authorList>
    </citation>
    <scope>NUCLEOTIDE SEQUENCE [LARGE SCALE GENOMIC DNA]</scope>
    <source>
        <strain evidence="4">CCUG 30340</strain>
    </source>
</reference>